<dbReference type="AlphaFoldDB" id="A0A3G6RJ46"/>
<dbReference type="NCBIfam" id="TIGR04183">
    <property type="entry name" value="Por_Secre_tail"/>
    <property type="match status" value="1"/>
</dbReference>
<sequence>MKIKLVLLTVFVTLSEMITAQQNLWSRASQKDLKNIREKSIRLSHYELANLNDDGLRKQLLNTPERSEKKSVKGSFIKFPDGKGKIDTYEVFEASTMHPDLQKRFPDIRSYVGSQVNDPATKISFTYDPYFGLNATIQSTTGIRYIDSYSYDNKIYVLYERKEAESQEKFKCSFKDNHDQPLSNQINGNTVGKTINDGLLRKYRLAITSTARYTSYIAQQAGVGSGTDTQKKAAVLSAVNTAVNRINQVYEKELSVTLQLIANTDQLFFIGTDTFVAGDDDQMTNQNVIVTNNIIGLNNYDIGHVFTQWTENQGLASTPSVCTNDKASGVTGSVNPVGDPFVIDYVSHEIGHQFGGNHSFNNVYRSNPESAMEPGSGSTIMGYAGINPPDVQSHSDPYFHAISIKEINTWITSGGNCGVNTTTNNHAPTANAGLDKTIPVNTPFVLTGIGTDADNDAITYNWEQMDKEQRSMPPKPISSEGPMFRSILATSDPSRYFPRLSTIVQGYDPNVIDVTDFRTWEKLPSVERILNFSLLVRDNNPVGGQTGRDDIKLTVSDEAGPFVVTSQNTAGTVWNIGESKTITWNVAGTNLSPVNTANVRILLSTDGGLTFPHVLVASTPNNGTYTFNVPGNLGATSNARIMIKAIDNIFLNVNKTNFIINSTLGTSEVEKVKTGIKIYPNPSKGIFTIETESGKGFSYTIFAIDGKLVTAKKEVTSGKTHEEVNVSHLPTGTYIIQLDKEGQKISRKLLIKK</sequence>
<evidence type="ECO:0000313" key="6">
    <source>
        <dbReference type="Proteomes" id="UP000279972"/>
    </source>
</evidence>
<gene>
    <name evidence="4" type="ORF">C1637_18085</name>
    <name evidence="3" type="ORF">EG342_13665</name>
</gene>
<dbReference type="KEGG" id="clac:EG342_13665"/>
<proteinExistence type="predicted"/>
<dbReference type="InterPro" id="IPR024079">
    <property type="entry name" value="MetalloPept_cat_dom_sf"/>
</dbReference>
<dbReference type="RefSeq" id="WP_103293054.1">
    <property type="nucleotide sequence ID" value="NZ_CP033924.1"/>
</dbReference>
<protein>
    <submittedName>
        <fullName evidence="3">T9SS C-terminal target domain-containing protein</fullName>
    </submittedName>
</protein>
<dbReference type="Pfam" id="PF13582">
    <property type="entry name" value="Reprolysin_3"/>
    <property type="match status" value="1"/>
</dbReference>
<dbReference type="GO" id="GO:0008237">
    <property type="term" value="F:metallopeptidase activity"/>
    <property type="evidence" value="ECO:0007669"/>
    <property type="project" value="InterPro"/>
</dbReference>
<dbReference type="Proteomes" id="UP000279972">
    <property type="component" value="Chromosome"/>
</dbReference>
<dbReference type="OrthoDB" id="9792152at2"/>
<evidence type="ECO:0000259" key="2">
    <source>
        <dbReference type="Pfam" id="PF18962"/>
    </source>
</evidence>
<feature type="domain" description="Secretion system C-terminal sorting" evidence="2">
    <location>
        <begin position="678"/>
        <end position="751"/>
    </location>
</feature>
<dbReference type="InterPro" id="IPR026444">
    <property type="entry name" value="Secre_tail"/>
</dbReference>
<dbReference type="Proteomes" id="UP000236262">
    <property type="component" value="Unassembled WGS sequence"/>
</dbReference>
<dbReference type="Pfam" id="PF18962">
    <property type="entry name" value="Por_Secre_tail"/>
    <property type="match status" value="1"/>
</dbReference>
<dbReference type="EMBL" id="PPEH01000007">
    <property type="protein sequence ID" value="PNW12475.1"/>
    <property type="molecule type" value="Genomic_DNA"/>
</dbReference>
<reference evidence="4 5" key="1">
    <citation type="submission" date="2018-01" db="EMBL/GenBank/DDBJ databases">
        <title>Draft genome sequences of Chryseobacterium lactis NCTC11390, Chryseobacterium oncorhynchi 701B-08, and Chryseobacterium viscerum 687B-08.</title>
        <authorList>
            <person name="Jeong J.-J."/>
            <person name="Lee Y.J."/>
            <person name="Park B."/>
            <person name="Choi I.-G."/>
            <person name="Kim K.D."/>
        </authorList>
    </citation>
    <scope>NUCLEOTIDE SEQUENCE [LARGE SCALE GENOMIC DNA]</scope>
    <source>
        <strain evidence="4 5">NCTC11390</strain>
    </source>
</reference>
<reference evidence="3 6" key="2">
    <citation type="submission" date="2018-11" db="EMBL/GenBank/DDBJ databases">
        <title>Proposal to divide the Flavobacteriaceae and reorganize its genera based on Amino Acid Identity values calculated from whole genome sequences.</title>
        <authorList>
            <person name="Nicholson A.C."/>
            <person name="Gulvik C.A."/>
            <person name="Whitney A.M."/>
            <person name="Humrighouse B.W."/>
            <person name="Bell M."/>
            <person name="Holmes B."/>
            <person name="Steigerwalt A.G."/>
            <person name="Villarma A."/>
            <person name="Sheth M."/>
            <person name="Batra D."/>
            <person name="Pryor J."/>
            <person name="Bernardet J.-F."/>
            <person name="Hugo C."/>
            <person name="Kampfer P."/>
            <person name="Newman J."/>
            <person name="McQuiston J.R."/>
        </authorList>
    </citation>
    <scope>NUCLEOTIDE SEQUENCE [LARGE SCALE GENOMIC DNA]</scope>
    <source>
        <strain evidence="3 6">KC_1864</strain>
    </source>
</reference>
<evidence type="ECO:0000313" key="4">
    <source>
        <dbReference type="EMBL" id="PNW12475.1"/>
    </source>
</evidence>
<evidence type="ECO:0000313" key="5">
    <source>
        <dbReference type="Proteomes" id="UP000236262"/>
    </source>
</evidence>
<dbReference type="SUPFAM" id="SSF55486">
    <property type="entry name" value="Metalloproteases ('zincins'), catalytic domain"/>
    <property type="match status" value="1"/>
</dbReference>
<dbReference type="EMBL" id="CP033924">
    <property type="protein sequence ID" value="AZA82857.1"/>
    <property type="molecule type" value="Genomic_DNA"/>
</dbReference>
<accession>A0A3G6RJ46</accession>
<organism evidence="4 5">
    <name type="scientific">Chryseobacterium lactis</name>
    <dbReference type="NCBI Taxonomy" id="1241981"/>
    <lineage>
        <taxon>Bacteria</taxon>
        <taxon>Pseudomonadati</taxon>
        <taxon>Bacteroidota</taxon>
        <taxon>Flavobacteriia</taxon>
        <taxon>Flavobacteriales</taxon>
        <taxon>Weeksellaceae</taxon>
        <taxon>Chryseobacterium group</taxon>
        <taxon>Chryseobacterium</taxon>
    </lineage>
</organism>
<evidence type="ECO:0000313" key="3">
    <source>
        <dbReference type="EMBL" id="AZA82857.1"/>
    </source>
</evidence>
<evidence type="ECO:0000256" key="1">
    <source>
        <dbReference type="ARBA" id="ARBA00022729"/>
    </source>
</evidence>
<dbReference type="Gene3D" id="3.40.390.10">
    <property type="entry name" value="Collagenase (Catalytic Domain)"/>
    <property type="match status" value="1"/>
</dbReference>
<name>A0A3G6RJ46_CHRLC</name>
<keyword evidence="1" id="KW-0732">Signal</keyword>
<dbReference type="Gene3D" id="2.60.40.10">
    <property type="entry name" value="Immunoglobulins"/>
    <property type="match status" value="1"/>
</dbReference>
<dbReference type="InterPro" id="IPR013783">
    <property type="entry name" value="Ig-like_fold"/>
</dbReference>
<keyword evidence="6" id="KW-1185">Reference proteome</keyword>